<organism evidence="2 3">
    <name type="scientific">Actinopolymorpha pittospori</name>
    <dbReference type="NCBI Taxonomy" id="648752"/>
    <lineage>
        <taxon>Bacteria</taxon>
        <taxon>Bacillati</taxon>
        <taxon>Actinomycetota</taxon>
        <taxon>Actinomycetes</taxon>
        <taxon>Propionibacteriales</taxon>
        <taxon>Actinopolymorphaceae</taxon>
        <taxon>Actinopolymorpha</taxon>
    </lineage>
</organism>
<evidence type="ECO:0008006" key="4">
    <source>
        <dbReference type="Google" id="ProtNLM"/>
    </source>
</evidence>
<dbReference type="RefSeq" id="WP_192753266.1">
    <property type="nucleotide sequence ID" value="NZ_BAABJL010000163.1"/>
</dbReference>
<dbReference type="InterPro" id="IPR000415">
    <property type="entry name" value="Nitroreductase-like"/>
</dbReference>
<dbReference type="NCBIfam" id="NF047509">
    <property type="entry name" value="Rv3131_FMN_oxido"/>
    <property type="match status" value="1"/>
</dbReference>
<feature type="compositionally biased region" description="Basic and acidic residues" evidence="1">
    <location>
        <begin position="224"/>
        <end position="238"/>
    </location>
</feature>
<keyword evidence="3" id="KW-1185">Reference proteome</keyword>
<evidence type="ECO:0000313" key="2">
    <source>
        <dbReference type="EMBL" id="MBE1609736.1"/>
    </source>
</evidence>
<dbReference type="PANTHER" id="PTHR23026:SF123">
    <property type="entry name" value="NAD(P)H NITROREDUCTASE RV3131-RELATED"/>
    <property type="match status" value="1"/>
</dbReference>
<comment type="caution">
    <text evidence="2">The sequence shown here is derived from an EMBL/GenBank/DDBJ whole genome shotgun (WGS) entry which is preliminary data.</text>
</comment>
<reference evidence="2" key="1">
    <citation type="submission" date="2020-10" db="EMBL/GenBank/DDBJ databases">
        <title>Sequencing the genomes of 1000 actinobacteria strains.</title>
        <authorList>
            <person name="Klenk H.-P."/>
        </authorList>
    </citation>
    <scope>NUCLEOTIDE SEQUENCE</scope>
    <source>
        <strain evidence="2">DSM 45354</strain>
    </source>
</reference>
<dbReference type="SUPFAM" id="SSF55469">
    <property type="entry name" value="FMN-dependent nitroreductase-like"/>
    <property type="match status" value="1"/>
</dbReference>
<dbReference type="EMBL" id="JADBEM010000001">
    <property type="protein sequence ID" value="MBE1609736.1"/>
    <property type="molecule type" value="Genomic_DNA"/>
</dbReference>
<dbReference type="InterPro" id="IPR050627">
    <property type="entry name" value="Nitroreductase/BluB"/>
</dbReference>
<dbReference type="Gene3D" id="3.40.109.30">
    <property type="entry name" value="putative nitroreductase (tm1586), domain 2"/>
    <property type="match status" value="1"/>
</dbReference>
<dbReference type="Proteomes" id="UP000638648">
    <property type="component" value="Unassembled WGS sequence"/>
</dbReference>
<gene>
    <name evidence="2" type="ORF">HEB94_006584</name>
</gene>
<dbReference type="Gene3D" id="3.40.109.10">
    <property type="entry name" value="NADH Oxidase"/>
    <property type="match status" value="1"/>
</dbReference>
<feature type="region of interest" description="Disordered" evidence="1">
    <location>
        <begin position="200"/>
        <end position="238"/>
    </location>
</feature>
<sequence>MLVQELDQVERDTLVRAAILAPSTHNTQPWRFRFRRRSVEVHRDPRRELGAEDPEGRMTLIGVGAAVLNLRVAAASLGAHTMILLMPDPQRPTLAAQVSVGPRGNGNGDGGDGGSLGALYPFLSRRRTNGQPTAHRGIPGDVRDDLSRATACEGARLEWIDDRDRVRWLRELATDAGTGIAEADDPRQLVERQVWVGGRRTNEGVPSTALGPRSGSPPGPVRDLGVDPGDRLGDTAKLEAEPNLAVLSTSRDTPHDWLTTGQALQRLLLSATIHGVAASLLNEPTGHADLGWLVRDPKSGWTEPQVVLRFGYGPELPPTPLRPVEEFILDEHADDPTQPPGW</sequence>
<dbReference type="AlphaFoldDB" id="A0A927RM10"/>
<evidence type="ECO:0000256" key="1">
    <source>
        <dbReference type="SAM" id="MobiDB-lite"/>
    </source>
</evidence>
<evidence type="ECO:0000313" key="3">
    <source>
        <dbReference type="Proteomes" id="UP000638648"/>
    </source>
</evidence>
<proteinExistence type="predicted"/>
<protein>
    <recommendedName>
        <fullName evidence="4">Nitroreductase</fullName>
    </recommendedName>
</protein>
<dbReference type="GO" id="GO:0016491">
    <property type="term" value="F:oxidoreductase activity"/>
    <property type="evidence" value="ECO:0007669"/>
    <property type="project" value="InterPro"/>
</dbReference>
<dbReference type="PANTHER" id="PTHR23026">
    <property type="entry name" value="NADPH NITROREDUCTASE"/>
    <property type="match status" value="1"/>
</dbReference>
<name>A0A927RM10_9ACTN</name>
<accession>A0A927RM10</accession>